<keyword evidence="2" id="KW-1185">Reference proteome</keyword>
<evidence type="ECO:0000313" key="1">
    <source>
        <dbReference type="EMBL" id="KAG5487151.1"/>
    </source>
</evidence>
<proteinExistence type="predicted"/>
<comment type="caution">
    <text evidence="1">The sequence shown here is derived from an EMBL/GenBank/DDBJ whole genome shotgun (WGS) entry which is preliminary data.</text>
</comment>
<name>A0A836HZD6_LEIEN</name>
<organism evidence="1 2">
    <name type="scientific">Leishmania enriettii</name>
    <dbReference type="NCBI Taxonomy" id="5663"/>
    <lineage>
        <taxon>Eukaryota</taxon>
        <taxon>Discoba</taxon>
        <taxon>Euglenozoa</taxon>
        <taxon>Kinetoplastea</taxon>
        <taxon>Metakinetoplastina</taxon>
        <taxon>Trypanosomatida</taxon>
        <taxon>Trypanosomatidae</taxon>
        <taxon>Leishmaniinae</taxon>
        <taxon>Leishmania</taxon>
    </lineage>
</organism>
<evidence type="ECO:0000313" key="2">
    <source>
        <dbReference type="Proteomes" id="UP000674179"/>
    </source>
</evidence>
<reference evidence="1 2" key="1">
    <citation type="submission" date="2021-02" db="EMBL/GenBank/DDBJ databases">
        <title>Leishmania (Mundinia) enrietti genome sequencing and assembly.</title>
        <authorList>
            <person name="Almutairi H."/>
            <person name="Gatherer D."/>
        </authorList>
    </citation>
    <scope>NUCLEOTIDE SEQUENCE [LARGE SCALE GENOMIC DNA]</scope>
    <source>
        <strain evidence="1">CUR178</strain>
    </source>
</reference>
<dbReference type="RefSeq" id="XP_067696107.1">
    <property type="nucleotide sequence ID" value="XM_067839794.1"/>
</dbReference>
<accession>A0A836HZD6</accession>
<protein>
    <submittedName>
        <fullName evidence="1">Uncharacterized protein</fullName>
    </submittedName>
</protein>
<dbReference type="EMBL" id="JAFHKP010000002">
    <property type="protein sequence ID" value="KAG5487151.1"/>
    <property type="molecule type" value="Genomic_DNA"/>
</dbReference>
<dbReference type="AlphaFoldDB" id="A0A836HZD6"/>
<sequence>MRLWSSRCRGRRASVEYRRAGPGGPAVHGLPAHDHASRGFTPAELSGDGSGYGSSPMCLEGLRRAARPRRAWILTADDAVVQLLREKVQAPEGCACCLEGAAHSVRLEAVLGVLLWVWGGGERGLRCPCRAPSRGGAGRGAAGAPPDCCCRAQPSGCRRCVAARRTHTHNARRAEGVCSRTAPRATGALV</sequence>
<dbReference type="GeneID" id="94175304"/>
<dbReference type="Proteomes" id="UP000674179">
    <property type="component" value="Chromosome 2"/>
</dbReference>
<dbReference type="KEGG" id="lenr:94175304"/>
<gene>
    <name evidence="1" type="ORF">CUR178_08163</name>
</gene>